<evidence type="ECO:0008006" key="4">
    <source>
        <dbReference type="Google" id="ProtNLM"/>
    </source>
</evidence>
<keyword evidence="1" id="KW-0812">Transmembrane</keyword>
<proteinExistence type="predicted"/>
<keyword evidence="1" id="KW-1133">Transmembrane helix</keyword>
<evidence type="ECO:0000256" key="1">
    <source>
        <dbReference type="SAM" id="Phobius"/>
    </source>
</evidence>
<dbReference type="InterPro" id="IPR024294">
    <property type="entry name" value="DUF3810"/>
</dbReference>
<reference evidence="3" key="1">
    <citation type="submission" date="2016-10" db="EMBL/GenBank/DDBJ databases">
        <authorList>
            <person name="Varghese N."/>
            <person name="Submissions S."/>
        </authorList>
    </citation>
    <scope>NUCLEOTIDE SEQUENCE [LARGE SCALE GENOMIC DNA]</scope>
    <source>
        <strain evidence="3">CGMCC 1.9230</strain>
    </source>
</reference>
<sequence length="353" mass="41908">MKPKYFLSLFLLAQILFLQIIPYFPEYVEQFYSNGIYLIISIFSRVVFGKIPFSLGDFIYFITILSVLVWLWKKRKSWMTEWKNNILVIVGFISVFYFSFHLLWAMNYYREPLFEKMDIKKEYSNNDLLVFTKKLIAKTNAIQGQITKNDSLKVVFPYSQEQVFNMNLNGYQNLSTKYPYFRFTNLSTKKSLFSLPLTFMGFGGYLNPFTNEAQVNDLGPMYSFPMTTNHEMAHQMGYASESECNFIGFLASVKNDNLYFKYSGYSMALRYCLANWQVRDKKIFKQLLKTVHPGILKNYKESDHFWKQYETPIETGFHAFYDSFLKLNKQKDGMDSYSKFVNLMVNYYKKNEL</sequence>
<dbReference type="EMBL" id="FNVP01000003">
    <property type="protein sequence ID" value="SEF84496.1"/>
    <property type="molecule type" value="Genomic_DNA"/>
</dbReference>
<dbReference type="RefSeq" id="WP_103999229.1">
    <property type="nucleotide sequence ID" value="NZ_FNVP01000003.1"/>
</dbReference>
<accession>A0A1H5VBL2</accession>
<evidence type="ECO:0000313" key="2">
    <source>
        <dbReference type="EMBL" id="SEF84496.1"/>
    </source>
</evidence>
<dbReference type="Pfam" id="PF12725">
    <property type="entry name" value="DUF3810"/>
    <property type="match status" value="1"/>
</dbReference>
<protein>
    <recommendedName>
        <fullName evidence="4">Amino acid permease</fullName>
    </recommendedName>
</protein>
<feature type="transmembrane region" description="Helical" evidence="1">
    <location>
        <begin position="6"/>
        <end position="24"/>
    </location>
</feature>
<name>A0A1H5VBL2_9FLAO</name>
<dbReference type="OrthoDB" id="1048788at2"/>
<keyword evidence="1" id="KW-0472">Membrane</keyword>
<evidence type="ECO:0000313" key="3">
    <source>
        <dbReference type="Proteomes" id="UP000236737"/>
    </source>
</evidence>
<feature type="transmembrane region" description="Helical" evidence="1">
    <location>
        <begin position="84"/>
        <end position="106"/>
    </location>
</feature>
<feature type="transmembrane region" description="Helical" evidence="1">
    <location>
        <begin position="54"/>
        <end position="72"/>
    </location>
</feature>
<dbReference type="AlphaFoldDB" id="A0A1H5VBL2"/>
<organism evidence="2 3">
    <name type="scientific">Flavobacterium urumqiense</name>
    <dbReference type="NCBI Taxonomy" id="935224"/>
    <lineage>
        <taxon>Bacteria</taxon>
        <taxon>Pseudomonadati</taxon>
        <taxon>Bacteroidota</taxon>
        <taxon>Flavobacteriia</taxon>
        <taxon>Flavobacteriales</taxon>
        <taxon>Flavobacteriaceae</taxon>
        <taxon>Flavobacterium</taxon>
    </lineage>
</organism>
<gene>
    <name evidence="2" type="ORF">SAMN04488130_103144</name>
</gene>
<keyword evidence="3" id="KW-1185">Reference proteome</keyword>
<dbReference type="Proteomes" id="UP000236737">
    <property type="component" value="Unassembled WGS sequence"/>
</dbReference>